<organism evidence="3 4">
    <name type="scientific">Psychrosphaera aquimarina</name>
    <dbReference type="NCBI Taxonomy" id="2044854"/>
    <lineage>
        <taxon>Bacteria</taxon>
        <taxon>Pseudomonadati</taxon>
        <taxon>Pseudomonadota</taxon>
        <taxon>Gammaproteobacteria</taxon>
        <taxon>Alteromonadales</taxon>
        <taxon>Pseudoalteromonadaceae</taxon>
        <taxon>Psychrosphaera</taxon>
    </lineage>
</organism>
<comment type="similarity">
    <text evidence="1">Belongs to the MaoP family.</text>
</comment>
<dbReference type="Pfam" id="PF04219">
    <property type="entry name" value="DUF413"/>
    <property type="match status" value="1"/>
</dbReference>
<evidence type="ECO:0000256" key="1">
    <source>
        <dbReference type="ARBA" id="ARBA00093464"/>
    </source>
</evidence>
<comment type="caution">
    <text evidence="3">The sequence shown here is derived from an EMBL/GenBank/DDBJ whole genome shotgun (WGS) entry which is preliminary data.</text>
</comment>
<evidence type="ECO:0000313" key="4">
    <source>
        <dbReference type="Proteomes" id="UP001257914"/>
    </source>
</evidence>
<dbReference type="EMBL" id="JAWCUA010000010">
    <property type="protein sequence ID" value="MDU0114083.1"/>
    <property type="molecule type" value="Genomic_DNA"/>
</dbReference>
<evidence type="ECO:0000256" key="2">
    <source>
        <dbReference type="ARBA" id="ARBA00093628"/>
    </source>
</evidence>
<evidence type="ECO:0000313" key="3">
    <source>
        <dbReference type="EMBL" id="MDU0114083.1"/>
    </source>
</evidence>
<sequence length="113" mass="13055">MNTQIRKGAKSFFDDINFPRGFSRSGEFTIQESNFLNDYGYSLQQLSNGSLMPENAEEVRFADVCTGRELAQSFAEKTWMKYISLASPRKYENVYGMGRPQNNFESGEYYLEL</sequence>
<reference evidence="3 4" key="1">
    <citation type="submission" date="2023-10" db="EMBL/GenBank/DDBJ databases">
        <title>Psychrosphaera aquimaarina strain SW33 isolated from seawater.</title>
        <authorList>
            <person name="Bayburt H."/>
            <person name="Kim J.M."/>
            <person name="Choi B.J."/>
            <person name="Jeon C.O."/>
        </authorList>
    </citation>
    <scope>NUCLEOTIDE SEQUENCE [LARGE SCALE GENOMIC DNA]</scope>
    <source>
        <strain evidence="3 4">KCTC 52743</strain>
    </source>
</reference>
<protein>
    <recommendedName>
        <fullName evidence="2">Macrodomain Ori protein</fullName>
    </recommendedName>
</protein>
<accession>A0ABU3R459</accession>
<keyword evidence="4" id="KW-1185">Reference proteome</keyword>
<name>A0ABU3R459_9GAMM</name>
<gene>
    <name evidence="3" type="primary">maoP</name>
    <name evidence="3" type="ORF">RT723_14000</name>
</gene>
<dbReference type="InterPro" id="IPR007335">
    <property type="entry name" value="DUF413"/>
</dbReference>
<dbReference type="Proteomes" id="UP001257914">
    <property type="component" value="Unassembled WGS sequence"/>
</dbReference>
<dbReference type="RefSeq" id="WP_216053424.1">
    <property type="nucleotide sequence ID" value="NZ_JAWCUA010000010.1"/>
</dbReference>
<proteinExistence type="inferred from homology"/>